<organism evidence="2 3">
    <name type="scientific">SAR86 cluster bacterium</name>
    <dbReference type="NCBI Taxonomy" id="2030880"/>
    <lineage>
        <taxon>Bacteria</taxon>
        <taxon>Pseudomonadati</taxon>
        <taxon>Pseudomonadota</taxon>
        <taxon>Gammaproteobacteria</taxon>
        <taxon>SAR86 cluster</taxon>
    </lineage>
</organism>
<dbReference type="AlphaFoldDB" id="A0A520N4T8"/>
<dbReference type="Proteomes" id="UP000315283">
    <property type="component" value="Unassembled WGS sequence"/>
</dbReference>
<evidence type="ECO:0000313" key="3">
    <source>
        <dbReference type="Proteomes" id="UP000315283"/>
    </source>
</evidence>
<dbReference type="GO" id="GO:0016740">
    <property type="term" value="F:transferase activity"/>
    <property type="evidence" value="ECO:0007669"/>
    <property type="project" value="UniProtKB-KW"/>
</dbReference>
<accession>A0A520N4T8</accession>
<protein>
    <submittedName>
        <fullName evidence="2">Aminoglycoside phosphotransferase</fullName>
    </submittedName>
</protein>
<dbReference type="InterPro" id="IPR011009">
    <property type="entry name" value="Kinase-like_dom_sf"/>
</dbReference>
<comment type="caution">
    <text evidence="2">The sequence shown here is derived from an EMBL/GenBank/DDBJ whole genome shotgun (WGS) entry which is preliminary data.</text>
</comment>
<dbReference type="InterPro" id="IPR002575">
    <property type="entry name" value="Aminoglycoside_PTrfase"/>
</dbReference>
<dbReference type="Gene3D" id="3.90.1200.10">
    <property type="match status" value="1"/>
</dbReference>
<gene>
    <name evidence="2" type="ORF">EVA97_02770</name>
</gene>
<feature type="domain" description="Aminoglycoside phosphotransferase" evidence="1">
    <location>
        <begin position="26"/>
        <end position="235"/>
    </location>
</feature>
<evidence type="ECO:0000313" key="2">
    <source>
        <dbReference type="EMBL" id="RZO28389.1"/>
    </source>
</evidence>
<reference evidence="2 3" key="1">
    <citation type="submission" date="2019-02" db="EMBL/GenBank/DDBJ databases">
        <title>Prokaryotic population dynamics and viral predation in marine succession experiment using metagenomics: the confinement effect.</title>
        <authorList>
            <person name="Haro-Moreno J.M."/>
            <person name="Rodriguez-Valera F."/>
            <person name="Lopez-Perez M."/>
        </authorList>
    </citation>
    <scope>NUCLEOTIDE SEQUENCE [LARGE SCALE GENOMIC DNA]</scope>
    <source>
        <strain evidence="2">MED-G164</strain>
    </source>
</reference>
<sequence>MKKEEVISLGKQLNFDVIEAYPLKLEASGREYWRISNNKNHSLVLCYLDPYKDKHSDFINITNCLNQNNISCPNIIHHNEKLGITLQEDLGDNDLLSFINQENKDHLLKSSLDLLMQIQNSKIESIDRFKENELKEQMISFKKIFCEKFLKIESNNFIDDLISDTIDNLNSHPWVNCHFDFERRNLILNKSEHLTVIDYQDMKIGPIGIDLAGILIDHYYEVDFKDIDNLLTYYSENTTPAIKKDKAFEYLTWGSIQRNIRILGTLSNLYIKHNRIFRLKDLPMILSNLIKMIPEQYECKTILEEKITPLLNKRIKQL</sequence>
<dbReference type="Gene3D" id="3.30.200.20">
    <property type="entry name" value="Phosphorylase Kinase, domain 1"/>
    <property type="match status" value="1"/>
</dbReference>
<dbReference type="Pfam" id="PF01636">
    <property type="entry name" value="APH"/>
    <property type="match status" value="1"/>
</dbReference>
<proteinExistence type="predicted"/>
<dbReference type="SUPFAM" id="SSF56112">
    <property type="entry name" value="Protein kinase-like (PK-like)"/>
    <property type="match status" value="1"/>
</dbReference>
<name>A0A520N4T8_9GAMM</name>
<evidence type="ECO:0000259" key="1">
    <source>
        <dbReference type="Pfam" id="PF01636"/>
    </source>
</evidence>
<dbReference type="EMBL" id="SHBJ01000014">
    <property type="protein sequence ID" value="RZO28389.1"/>
    <property type="molecule type" value="Genomic_DNA"/>
</dbReference>
<keyword evidence="2" id="KW-0808">Transferase</keyword>